<evidence type="ECO:0000313" key="2">
    <source>
        <dbReference type="EMBL" id="GIY15849.1"/>
    </source>
</evidence>
<name>A0AAV4R5F8_CAEEX</name>
<accession>A0AAV4R5F8</accession>
<evidence type="ECO:0000256" key="1">
    <source>
        <dbReference type="SAM" id="MobiDB-lite"/>
    </source>
</evidence>
<comment type="caution">
    <text evidence="2">The sequence shown here is derived from an EMBL/GenBank/DDBJ whole genome shotgun (WGS) entry which is preliminary data.</text>
</comment>
<feature type="region of interest" description="Disordered" evidence="1">
    <location>
        <begin position="1"/>
        <end position="22"/>
    </location>
</feature>
<sequence>MKVTSAPENEKKKGNKNRHQSKRMCLAKRFEHIKNPGSWVTNQPSIAMPSARGGAVLGGGGHAGHHVVLSLIIGSWEEGHGTS</sequence>
<reference evidence="2 3" key="1">
    <citation type="submission" date="2021-06" db="EMBL/GenBank/DDBJ databases">
        <title>Caerostris extrusa draft genome.</title>
        <authorList>
            <person name="Kono N."/>
            <person name="Arakawa K."/>
        </authorList>
    </citation>
    <scope>NUCLEOTIDE SEQUENCE [LARGE SCALE GENOMIC DNA]</scope>
</reference>
<feature type="compositionally biased region" description="Basic residues" evidence="1">
    <location>
        <begin position="13"/>
        <end position="22"/>
    </location>
</feature>
<dbReference type="AlphaFoldDB" id="A0AAV4R5F8"/>
<keyword evidence="3" id="KW-1185">Reference proteome</keyword>
<dbReference type="EMBL" id="BPLR01007289">
    <property type="protein sequence ID" value="GIY15849.1"/>
    <property type="molecule type" value="Genomic_DNA"/>
</dbReference>
<gene>
    <name evidence="2" type="ORF">CEXT_345531</name>
</gene>
<organism evidence="2 3">
    <name type="scientific">Caerostris extrusa</name>
    <name type="common">Bark spider</name>
    <name type="synonym">Caerostris bankana</name>
    <dbReference type="NCBI Taxonomy" id="172846"/>
    <lineage>
        <taxon>Eukaryota</taxon>
        <taxon>Metazoa</taxon>
        <taxon>Ecdysozoa</taxon>
        <taxon>Arthropoda</taxon>
        <taxon>Chelicerata</taxon>
        <taxon>Arachnida</taxon>
        <taxon>Araneae</taxon>
        <taxon>Araneomorphae</taxon>
        <taxon>Entelegynae</taxon>
        <taxon>Araneoidea</taxon>
        <taxon>Araneidae</taxon>
        <taxon>Caerostris</taxon>
    </lineage>
</organism>
<proteinExistence type="predicted"/>
<dbReference type="Proteomes" id="UP001054945">
    <property type="component" value="Unassembled WGS sequence"/>
</dbReference>
<protein>
    <submittedName>
        <fullName evidence="2">Uncharacterized protein</fullName>
    </submittedName>
</protein>
<evidence type="ECO:0000313" key="3">
    <source>
        <dbReference type="Proteomes" id="UP001054945"/>
    </source>
</evidence>